<feature type="domain" description="Disease resistance N-terminal" evidence="7">
    <location>
        <begin position="14"/>
        <end position="101"/>
    </location>
</feature>
<dbReference type="AlphaFoldDB" id="A0AAV5L355"/>
<dbReference type="PANTHER" id="PTHR36766:SF70">
    <property type="entry name" value="DISEASE RESISTANCE PROTEIN RGA4"/>
    <property type="match status" value="1"/>
</dbReference>
<comment type="caution">
    <text evidence="9">The sequence shown here is derived from an EMBL/GenBank/DDBJ whole genome shotgun (WGS) entry which is preliminary data.</text>
</comment>
<feature type="domain" description="R13L1/DRL21-like LRR repeat region" evidence="8">
    <location>
        <begin position="586"/>
        <end position="713"/>
    </location>
</feature>
<feature type="domain" description="NB-ARC" evidence="6">
    <location>
        <begin position="176"/>
        <end position="352"/>
    </location>
</feature>
<keyword evidence="2" id="KW-0677">Repeat</keyword>
<protein>
    <recommendedName>
        <fullName evidence="11">Disease resistance protein RGA3</fullName>
    </recommendedName>
</protein>
<dbReference type="Gene3D" id="3.40.50.300">
    <property type="entry name" value="P-loop containing nucleotide triphosphate hydrolases"/>
    <property type="match status" value="1"/>
</dbReference>
<dbReference type="GO" id="GO:0005524">
    <property type="term" value="F:ATP binding"/>
    <property type="evidence" value="ECO:0007669"/>
    <property type="project" value="UniProtKB-KW"/>
</dbReference>
<dbReference type="InterPro" id="IPR002182">
    <property type="entry name" value="NB-ARC"/>
</dbReference>
<dbReference type="InterPro" id="IPR027417">
    <property type="entry name" value="P-loop_NTPase"/>
</dbReference>
<evidence type="ECO:0008006" key="11">
    <source>
        <dbReference type="Google" id="ProtNLM"/>
    </source>
</evidence>
<evidence type="ECO:0000256" key="1">
    <source>
        <dbReference type="ARBA" id="ARBA00022614"/>
    </source>
</evidence>
<evidence type="ECO:0000256" key="4">
    <source>
        <dbReference type="ARBA" id="ARBA00022821"/>
    </source>
</evidence>
<gene>
    <name evidence="9" type="ORF">SLEP1_g40227</name>
</gene>
<keyword evidence="4" id="KW-0611">Plant defense</keyword>
<dbReference type="PRINTS" id="PR00364">
    <property type="entry name" value="DISEASERSIST"/>
</dbReference>
<dbReference type="Gene3D" id="1.20.5.4130">
    <property type="match status" value="1"/>
</dbReference>
<dbReference type="InterPro" id="IPR056789">
    <property type="entry name" value="LRR_R13L1-DRL21"/>
</dbReference>
<evidence type="ECO:0000256" key="2">
    <source>
        <dbReference type="ARBA" id="ARBA00022737"/>
    </source>
</evidence>
<dbReference type="GO" id="GO:0006952">
    <property type="term" value="P:defense response"/>
    <property type="evidence" value="ECO:0007669"/>
    <property type="project" value="UniProtKB-KW"/>
</dbReference>
<evidence type="ECO:0000256" key="3">
    <source>
        <dbReference type="ARBA" id="ARBA00022741"/>
    </source>
</evidence>
<keyword evidence="3" id="KW-0547">Nucleotide-binding</keyword>
<keyword evidence="5" id="KW-0067">ATP-binding</keyword>
<dbReference type="SUPFAM" id="SSF52058">
    <property type="entry name" value="L domain-like"/>
    <property type="match status" value="2"/>
</dbReference>
<organism evidence="9 10">
    <name type="scientific">Rubroshorea leprosula</name>
    <dbReference type="NCBI Taxonomy" id="152421"/>
    <lineage>
        <taxon>Eukaryota</taxon>
        <taxon>Viridiplantae</taxon>
        <taxon>Streptophyta</taxon>
        <taxon>Embryophyta</taxon>
        <taxon>Tracheophyta</taxon>
        <taxon>Spermatophyta</taxon>
        <taxon>Magnoliopsida</taxon>
        <taxon>eudicotyledons</taxon>
        <taxon>Gunneridae</taxon>
        <taxon>Pentapetalae</taxon>
        <taxon>rosids</taxon>
        <taxon>malvids</taxon>
        <taxon>Malvales</taxon>
        <taxon>Dipterocarpaceae</taxon>
        <taxon>Rubroshorea</taxon>
    </lineage>
</organism>
<dbReference type="Pfam" id="PF25019">
    <property type="entry name" value="LRR_R13L1-DRL21"/>
    <property type="match status" value="2"/>
</dbReference>
<evidence type="ECO:0000259" key="7">
    <source>
        <dbReference type="Pfam" id="PF18052"/>
    </source>
</evidence>
<reference evidence="9 10" key="1">
    <citation type="journal article" date="2021" name="Commun. Biol.">
        <title>The genome of Shorea leprosula (Dipterocarpaceae) highlights the ecological relevance of drought in aseasonal tropical rainforests.</title>
        <authorList>
            <person name="Ng K.K.S."/>
            <person name="Kobayashi M.J."/>
            <person name="Fawcett J.A."/>
            <person name="Hatakeyama M."/>
            <person name="Paape T."/>
            <person name="Ng C.H."/>
            <person name="Ang C.C."/>
            <person name="Tnah L.H."/>
            <person name="Lee C.T."/>
            <person name="Nishiyama T."/>
            <person name="Sese J."/>
            <person name="O'Brien M.J."/>
            <person name="Copetti D."/>
            <person name="Mohd Noor M.I."/>
            <person name="Ong R.C."/>
            <person name="Putra M."/>
            <person name="Sireger I.Z."/>
            <person name="Indrioko S."/>
            <person name="Kosugi Y."/>
            <person name="Izuno A."/>
            <person name="Isagi Y."/>
            <person name="Lee S.L."/>
            <person name="Shimizu K.K."/>
        </authorList>
    </citation>
    <scope>NUCLEOTIDE SEQUENCE [LARGE SCALE GENOMIC DNA]</scope>
    <source>
        <strain evidence="9">214</strain>
    </source>
</reference>
<feature type="domain" description="R13L1/DRL21-like LRR repeat region" evidence="8">
    <location>
        <begin position="1042"/>
        <end position="1105"/>
    </location>
</feature>
<dbReference type="EMBL" id="BPVZ01000091">
    <property type="protein sequence ID" value="GKV31548.1"/>
    <property type="molecule type" value="Genomic_DNA"/>
</dbReference>
<evidence type="ECO:0000313" key="9">
    <source>
        <dbReference type="EMBL" id="GKV31548.1"/>
    </source>
</evidence>
<evidence type="ECO:0000259" key="6">
    <source>
        <dbReference type="Pfam" id="PF00931"/>
    </source>
</evidence>
<dbReference type="PANTHER" id="PTHR36766">
    <property type="entry name" value="PLANT BROAD-SPECTRUM MILDEW RESISTANCE PROTEIN RPW8"/>
    <property type="match status" value="1"/>
</dbReference>
<dbReference type="Proteomes" id="UP001054252">
    <property type="component" value="Unassembled WGS sequence"/>
</dbReference>
<accession>A0AAV5L355</accession>
<dbReference type="Pfam" id="PF00931">
    <property type="entry name" value="NB-ARC"/>
    <property type="match status" value="1"/>
</dbReference>
<dbReference type="Gene3D" id="3.80.10.10">
    <property type="entry name" value="Ribonuclease Inhibitor"/>
    <property type="match status" value="4"/>
</dbReference>
<dbReference type="Pfam" id="PF18052">
    <property type="entry name" value="Rx_N"/>
    <property type="match status" value="1"/>
</dbReference>
<dbReference type="GO" id="GO:0043531">
    <property type="term" value="F:ADP binding"/>
    <property type="evidence" value="ECO:0007669"/>
    <property type="project" value="InterPro"/>
</dbReference>
<keyword evidence="10" id="KW-1185">Reference proteome</keyword>
<name>A0AAV5L355_9ROSI</name>
<sequence length="1136" mass="129348">MHPQWADLLLSPIINTTISKLISIAAEQISLAVGWKKELETLQNKLRMIKDVLLDAEERHVRDRAVKGWLEKLRDVVCEADDVLDEVAYESEKCKVENQNQKLKKVHKFFTSNPLLFRSEIAGKIRKTIASVEAINNEAREFGLQNRLAGTVVSEHRRNAQTHSTIGDLSEVVGREDDISKIVHLLTDSSNELRLCVFSLVGMPGLGKTTLAQAVRNDERIKNYFGKIMWVCVSDNFEVEKILTEMLESLTGNSCTIKNKDTVIQKIRETMGENNFLLVLDDMWDEKSHGKFEDLRNCLLGICKNSRNRVIVTTRDERVALKMRMHHEHMHRLGKLQDADCWSIIKNRVFGNASIPPELKNVGWDIAQLCGGVPLVARVIRGILCTERLDRVTWLSIKRKIEALGPLEHDVESTDFLMEKEMLIQLWMAMGFLQSTEESLMTMEDIVTTNLRDIAPKLHTLFLKGDFSNDMKMDLRSLRVLSFVDSVDTEQLPPCFGNMKNMRYLDISRTRITKLPKFIPKLYKLQTFRFMACRSLEMPPEGIGSLINLRHIYFSDEEQMPANIGKLTCLQTLPKFFVGTTKGRKIEELGNLRWLRGSLKICNLEHVKDKSEAMGAKLTEKTIFELRLRWGKESNQDEDVLEGLQPHSDLQVLEIDGYGGKNWSSWMSKNVLNCDMFLLKNLAKLRIVQCKKLESIPVITGFSSLQMLSISNCTELSTIAEGAFAKLASLKELHISNCPKLERVSSNGLILPQSLLIPDCRELNSLSTATCLKVLNLRGCKNLRSIPNLWGLSSLEKVIFKRCGLEHLPSGLSSCIALKKLKISKCHSLISIPEELKEIHSLVDLRIQWCSKLRSIPENTLNSLTSLKTLIIGGFSEELEEFPGLSAIHSLQASLERLDLIGWEKLTEFPHQIQNLNLTALKWVTIADFREVETLPTWFGNLSSLKSLCIWECLRLKYLPSGLSFFTTLEWLGIYRCPNLVSANLEEILSSLACLKTLWIGPFPEELEEFPCLSSIHNLSTSLEELRLCGWAKLIQLPHQIQHLTALRILFIFYFHGVKALPEWLGNLSSLQDLCIEKCENLKHLPSAESIRRLSKLKFLKISKCPELETTCHKEGGSEWYKISHIPTIRINGEDI</sequence>
<dbReference type="GO" id="GO:0051707">
    <property type="term" value="P:response to other organism"/>
    <property type="evidence" value="ECO:0007669"/>
    <property type="project" value="UniProtKB-ARBA"/>
</dbReference>
<evidence type="ECO:0000313" key="10">
    <source>
        <dbReference type="Proteomes" id="UP001054252"/>
    </source>
</evidence>
<keyword evidence="1" id="KW-0433">Leucine-rich repeat</keyword>
<evidence type="ECO:0000259" key="8">
    <source>
        <dbReference type="Pfam" id="PF25019"/>
    </source>
</evidence>
<proteinExistence type="predicted"/>
<evidence type="ECO:0000256" key="5">
    <source>
        <dbReference type="ARBA" id="ARBA00022840"/>
    </source>
</evidence>
<dbReference type="InterPro" id="IPR032675">
    <property type="entry name" value="LRR_dom_sf"/>
</dbReference>
<dbReference type="SUPFAM" id="SSF52540">
    <property type="entry name" value="P-loop containing nucleoside triphosphate hydrolases"/>
    <property type="match status" value="1"/>
</dbReference>
<dbReference type="InterPro" id="IPR041118">
    <property type="entry name" value="Rx_N"/>
</dbReference>